<dbReference type="PROSITE" id="PS51910">
    <property type="entry name" value="GH18_2"/>
    <property type="match status" value="1"/>
</dbReference>
<dbReference type="PANTHER" id="PTHR11177:SF369">
    <property type="entry name" value="CLASS V CHITINASE-LIKE"/>
    <property type="match status" value="1"/>
</dbReference>
<dbReference type="GO" id="GO:0008061">
    <property type="term" value="F:chitin binding"/>
    <property type="evidence" value="ECO:0007669"/>
    <property type="project" value="TreeGrafter"/>
</dbReference>
<proteinExistence type="predicted"/>
<gene>
    <name evidence="2" type="ORF">L1049_000498</name>
</gene>
<dbReference type="InterPro" id="IPR017853">
    <property type="entry name" value="GH"/>
</dbReference>
<dbReference type="InterPro" id="IPR050314">
    <property type="entry name" value="Glycosyl_Hydrlase_18"/>
</dbReference>
<dbReference type="InterPro" id="IPR001223">
    <property type="entry name" value="Glyco_hydro18_cat"/>
</dbReference>
<organism evidence="2 3">
    <name type="scientific">Liquidambar formosana</name>
    <name type="common">Formosan gum</name>
    <dbReference type="NCBI Taxonomy" id="63359"/>
    <lineage>
        <taxon>Eukaryota</taxon>
        <taxon>Viridiplantae</taxon>
        <taxon>Streptophyta</taxon>
        <taxon>Embryophyta</taxon>
        <taxon>Tracheophyta</taxon>
        <taxon>Spermatophyta</taxon>
        <taxon>Magnoliopsida</taxon>
        <taxon>eudicotyledons</taxon>
        <taxon>Gunneridae</taxon>
        <taxon>Pentapetalae</taxon>
        <taxon>Saxifragales</taxon>
        <taxon>Altingiaceae</taxon>
        <taxon>Liquidambar</taxon>
    </lineage>
</organism>
<reference evidence="2 3" key="1">
    <citation type="journal article" date="2024" name="Plant J.">
        <title>Genome sequences and population genomics reveal climatic adaptation and genomic divergence between two closely related sweetgum species.</title>
        <authorList>
            <person name="Xu W.Q."/>
            <person name="Ren C.Q."/>
            <person name="Zhang X.Y."/>
            <person name="Comes H.P."/>
            <person name="Liu X.H."/>
            <person name="Li Y.G."/>
            <person name="Kettle C.J."/>
            <person name="Jalonen R."/>
            <person name="Gaisberger H."/>
            <person name="Ma Y.Z."/>
            <person name="Qiu Y.X."/>
        </authorList>
    </citation>
    <scope>NUCLEOTIDE SEQUENCE [LARGE SCALE GENOMIC DNA]</scope>
    <source>
        <strain evidence="2">Hangzhou</strain>
    </source>
</reference>
<dbReference type="GO" id="GO:0006032">
    <property type="term" value="P:chitin catabolic process"/>
    <property type="evidence" value="ECO:0007669"/>
    <property type="project" value="TreeGrafter"/>
</dbReference>
<dbReference type="Gene3D" id="3.20.20.80">
    <property type="entry name" value="Glycosidases"/>
    <property type="match status" value="1"/>
</dbReference>
<dbReference type="EMBL" id="JBBPBK010000015">
    <property type="protein sequence ID" value="KAK9268737.1"/>
    <property type="molecule type" value="Genomic_DNA"/>
</dbReference>
<dbReference type="GO" id="GO:0004568">
    <property type="term" value="F:chitinase activity"/>
    <property type="evidence" value="ECO:0007669"/>
    <property type="project" value="TreeGrafter"/>
</dbReference>
<evidence type="ECO:0000313" key="2">
    <source>
        <dbReference type="EMBL" id="KAK9268737.1"/>
    </source>
</evidence>
<dbReference type="Pfam" id="PF00704">
    <property type="entry name" value="Glyco_hydro_18"/>
    <property type="match status" value="1"/>
</dbReference>
<evidence type="ECO:0000259" key="1">
    <source>
        <dbReference type="PROSITE" id="PS51910"/>
    </source>
</evidence>
<dbReference type="PANTHER" id="PTHR11177">
    <property type="entry name" value="CHITINASE"/>
    <property type="match status" value="1"/>
</dbReference>
<dbReference type="GO" id="GO:0005975">
    <property type="term" value="P:carbohydrate metabolic process"/>
    <property type="evidence" value="ECO:0007669"/>
    <property type="project" value="InterPro"/>
</dbReference>
<name>A0AAP0R2Z1_LIQFO</name>
<keyword evidence="3" id="KW-1185">Reference proteome</keyword>
<comment type="caution">
    <text evidence="2">The sequence shown here is derived from an EMBL/GenBank/DDBJ whole genome shotgun (WGS) entry which is preliminary data.</text>
</comment>
<feature type="domain" description="GH18" evidence="1">
    <location>
        <begin position="1"/>
        <end position="142"/>
    </location>
</feature>
<protein>
    <recommendedName>
        <fullName evidence="1">GH18 domain-containing protein</fullName>
    </recommendedName>
</protein>
<dbReference type="SUPFAM" id="SSF51445">
    <property type="entry name" value="(Trans)glycosidases"/>
    <property type="match status" value="1"/>
</dbReference>
<sequence>MTNMGTLFDEWRVAVFSESTKSNKSQLILTMAVHYSPTLGSVSFPVYSISRNLDWVHVMAYDYCRPLQANHTGAHAALHDPLSDKNTDYGIGEWRASGLLASQLVLGLPYYGYAWKLVNPKDNDSGCTRSRFSHYARWILEL</sequence>
<dbReference type="AlphaFoldDB" id="A0AAP0R2Z1"/>
<dbReference type="Proteomes" id="UP001415857">
    <property type="component" value="Unassembled WGS sequence"/>
</dbReference>
<dbReference type="GO" id="GO:0005576">
    <property type="term" value="C:extracellular region"/>
    <property type="evidence" value="ECO:0007669"/>
    <property type="project" value="TreeGrafter"/>
</dbReference>
<accession>A0AAP0R2Z1</accession>
<evidence type="ECO:0000313" key="3">
    <source>
        <dbReference type="Proteomes" id="UP001415857"/>
    </source>
</evidence>